<keyword evidence="1" id="KW-1133">Transmembrane helix</keyword>
<evidence type="ECO:0000313" key="3">
    <source>
        <dbReference type="Proteomes" id="UP000013785"/>
    </source>
</evidence>
<keyword evidence="1" id="KW-0812">Transmembrane</keyword>
<proteinExistence type="predicted"/>
<keyword evidence="1" id="KW-0472">Membrane</keyword>
<evidence type="ECO:0008006" key="4">
    <source>
        <dbReference type="Google" id="ProtNLM"/>
    </source>
</evidence>
<dbReference type="PATRIC" id="fig|1158610.3.peg.2013"/>
<gene>
    <name evidence="2" type="ORF">UC3_02020</name>
</gene>
<accession>R3TPP8</accession>
<dbReference type="AlphaFoldDB" id="R3TPP8"/>
<dbReference type="HOGENOM" id="CLU_862604_0_0_9"/>
<feature type="transmembrane region" description="Helical" evidence="1">
    <location>
        <begin position="7"/>
        <end position="24"/>
    </location>
</feature>
<keyword evidence="3" id="KW-1185">Reference proteome</keyword>
<comment type="caution">
    <text evidence="2">The sequence shown here is derived from an EMBL/GenBank/DDBJ whole genome shotgun (WGS) entry which is preliminary data.</text>
</comment>
<name>R3TPP8_9ENTE</name>
<reference evidence="2 3" key="1">
    <citation type="submission" date="2013-02" db="EMBL/GenBank/DDBJ databases">
        <title>The Genome Sequence of Enterococcus phoeniculicola BAA-412.</title>
        <authorList>
            <consortium name="The Broad Institute Genome Sequencing Platform"/>
            <consortium name="The Broad Institute Genome Sequencing Center for Infectious Disease"/>
            <person name="Earl A.M."/>
            <person name="Gilmore M.S."/>
            <person name="Lebreton F."/>
            <person name="Walker B."/>
            <person name="Young S.K."/>
            <person name="Zeng Q."/>
            <person name="Gargeya S."/>
            <person name="Fitzgerald M."/>
            <person name="Haas B."/>
            <person name="Abouelleil A."/>
            <person name="Alvarado L."/>
            <person name="Arachchi H.M."/>
            <person name="Berlin A.M."/>
            <person name="Chapman S.B."/>
            <person name="Dewar J."/>
            <person name="Goldberg J."/>
            <person name="Griggs A."/>
            <person name="Gujja S."/>
            <person name="Hansen M."/>
            <person name="Howarth C."/>
            <person name="Imamovic A."/>
            <person name="Larimer J."/>
            <person name="McCowan C."/>
            <person name="Murphy C."/>
            <person name="Neiman D."/>
            <person name="Pearson M."/>
            <person name="Priest M."/>
            <person name="Roberts A."/>
            <person name="Saif S."/>
            <person name="Shea T."/>
            <person name="Sisk P."/>
            <person name="Sykes S."/>
            <person name="Wortman J."/>
            <person name="Nusbaum C."/>
            <person name="Birren B."/>
        </authorList>
    </citation>
    <scope>NUCLEOTIDE SEQUENCE [LARGE SCALE GENOMIC DNA]</scope>
    <source>
        <strain evidence="2 3">ATCC BAA-412</strain>
    </source>
</reference>
<protein>
    <recommendedName>
        <fullName evidence="4">Lipoprotein</fullName>
    </recommendedName>
</protein>
<evidence type="ECO:0000256" key="1">
    <source>
        <dbReference type="SAM" id="Phobius"/>
    </source>
</evidence>
<dbReference type="STRING" id="154621.RV11_GL003141"/>
<organism evidence="2 3">
    <name type="scientific">Enterococcus phoeniculicola ATCC BAA-412</name>
    <dbReference type="NCBI Taxonomy" id="1158610"/>
    <lineage>
        <taxon>Bacteria</taxon>
        <taxon>Bacillati</taxon>
        <taxon>Bacillota</taxon>
        <taxon>Bacilli</taxon>
        <taxon>Lactobacillales</taxon>
        <taxon>Enterococcaceae</taxon>
        <taxon>Enterococcus</taxon>
    </lineage>
</organism>
<dbReference type="RefSeq" id="WP_010768682.1">
    <property type="nucleotide sequence ID" value="NZ_ASWE01000002.1"/>
</dbReference>
<dbReference type="Proteomes" id="UP000013785">
    <property type="component" value="Unassembled WGS sequence"/>
</dbReference>
<dbReference type="EMBL" id="AJAT01000016">
    <property type="protein sequence ID" value="EOL43043.1"/>
    <property type="molecule type" value="Genomic_DNA"/>
</dbReference>
<evidence type="ECO:0000313" key="2">
    <source>
        <dbReference type="EMBL" id="EOL43043.1"/>
    </source>
</evidence>
<sequence>MRQRQLVIRYLSIFLIGGVMLYSVNQKVKADAIPEKPSSFVDETKEQSIKNNQQIKSEKLLPKPKIKAIDAVNATNKQELVGKILNSVKNFETVKGWLTVRYMNNKELNYDSMFEIQTNSVIRVIEVTDFEATGRDIPATIALNNGKSTIFGEQESKTKEIKIMNEYPLDQGMTQGMRQMIDGPSLRMEDMIQINDRNEKMYKGHPVQFGNTYSQKLIYSDFLALGLLEDTNLWNITNSNDNNMLIEGTLTTEYSKKMKAETFSLLVDSRTGVLLSVKGFDDKNAAVFDFEMKKIAYDMTFKESNFSLENIENVFSLKEGES</sequence>